<reference evidence="4" key="2">
    <citation type="submission" date="2020-04" db="EMBL/GenBank/DDBJ databases">
        <authorList>
            <person name="Tanveer F."/>
            <person name="Xie Y."/>
            <person name="Shinwari Z.K."/>
        </authorList>
    </citation>
    <scope>NUCLEOTIDE SEQUENCE</scope>
    <source>
        <strain evidence="4">MOSEL-ME25</strain>
    </source>
</reference>
<evidence type="ECO:0000313" key="6">
    <source>
        <dbReference type="Proteomes" id="UP000527860"/>
    </source>
</evidence>
<feature type="domain" description="HTH cro/C1-type" evidence="2">
    <location>
        <begin position="8"/>
        <end position="60"/>
    </location>
</feature>
<dbReference type="Proteomes" id="UP000527860">
    <property type="component" value="Unassembled WGS sequence"/>
</dbReference>
<comment type="caution">
    <text evidence="3">The sequence shown here is derived from an EMBL/GenBank/DDBJ whole genome shotgun (WGS) entry which is preliminary data.</text>
</comment>
<gene>
    <name evidence="4" type="ORF">F7P68_0011755</name>
    <name evidence="3" type="ORF">SN16_10345</name>
</gene>
<dbReference type="GeneID" id="77845955"/>
<dbReference type="Gene3D" id="1.10.260.40">
    <property type="entry name" value="lambda repressor-like DNA-binding domains"/>
    <property type="match status" value="1"/>
</dbReference>
<dbReference type="RefSeq" id="WP_040106550.1">
    <property type="nucleotide sequence ID" value="NZ_JABEVU030000001.1"/>
</dbReference>
<accession>A0A0C2HE47</accession>
<dbReference type="PANTHER" id="PTHR46558">
    <property type="entry name" value="TRACRIPTIONAL REGULATORY PROTEIN-RELATED-RELATED"/>
    <property type="match status" value="1"/>
</dbReference>
<dbReference type="InterPro" id="IPR010982">
    <property type="entry name" value="Lambda_DNA-bd_dom_sf"/>
</dbReference>
<dbReference type="SMART" id="SM00530">
    <property type="entry name" value="HTH_XRE"/>
    <property type="match status" value="1"/>
</dbReference>
<dbReference type="PANTHER" id="PTHR46558:SF14">
    <property type="entry name" value="HTH-TYPE TRANSCRIPTIONAL REGULATOR ANSR"/>
    <property type="match status" value="1"/>
</dbReference>
<sequence>MIGEKLFELRKMKKKTQVDMSKILGVAKTTYASYEQNRRMPDIDMQIKIADYFGVTLDELNGRQPKEKDIFDDADALMFSNKEGFENLSEEEKAEIRKMLEDQLEFLIQRKNKDK</sequence>
<reference evidence="4" key="3">
    <citation type="submission" date="2022-12" db="EMBL/GenBank/DDBJ databases">
        <title>Genome analysis and biological profiling of marine Salinicoccus roseus MOSEL-ME25.</title>
        <authorList>
            <person name="Mirza F.T."/>
            <person name="Xie Y."/>
            <person name="Shinwari Z.K."/>
        </authorList>
    </citation>
    <scope>NUCLEOTIDE SEQUENCE</scope>
    <source>
        <strain evidence="4">MOSEL-ME25</strain>
    </source>
</reference>
<organism evidence="3 5">
    <name type="scientific">Salinicoccus roseus</name>
    <dbReference type="NCBI Taxonomy" id="45670"/>
    <lineage>
        <taxon>Bacteria</taxon>
        <taxon>Bacillati</taxon>
        <taxon>Bacillota</taxon>
        <taxon>Bacilli</taxon>
        <taxon>Bacillales</taxon>
        <taxon>Staphylococcaceae</taxon>
        <taxon>Salinicoccus</taxon>
    </lineage>
</organism>
<keyword evidence="6" id="KW-1185">Reference proteome</keyword>
<dbReference type="GO" id="GO:0003677">
    <property type="term" value="F:DNA binding"/>
    <property type="evidence" value="ECO:0007669"/>
    <property type="project" value="UniProtKB-KW"/>
</dbReference>
<dbReference type="SUPFAM" id="SSF47413">
    <property type="entry name" value="lambda repressor-like DNA-binding domains"/>
    <property type="match status" value="1"/>
</dbReference>
<keyword evidence="1" id="KW-0238">DNA-binding</keyword>
<evidence type="ECO:0000313" key="3">
    <source>
        <dbReference type="EMBL" id="KIH69909.1"/>
    </source>
</evidence>
<evidence type="ECO:0000313" key="4">
    <source>
        <dbReference type="EMBL" id="MDB0581196.1"/>
    </source>
</evidence>
<evidence type="ECO:0000256" key="1">
    <source>
        <dbReference type="ARBA" id="ARBA00023125"/>
    </source>
</evidence>
<dbReference type="EMBL" id="JXII01000009">
    <property type="protein sequence ID" value="KIH69909.1"/>
    <property type="molecule type" value="Genomic_DNA"/>
</dbReference>
<dbReference type="InterPro" id="IPR001387">
    <property type="entry name" value="Cro/C1-type_HTH"/>
</dbReference>
<dbReference type="PROSITE" id="PS50943">
    <property type="entry name" value="HTH_CROC1"/>
    <property type="match status" value="1"/>
</dbReference>
<protein>
    <submittedName>
        <fullName evidence="4">Helix-turn-helix transcriptional regulator</fullName>
    </submittedName>
</protein>
<dbReference type="CDD" id="cd00093">
    <property type="entry name" value="HTH_XRE"/>
    <property type="match status" value="1"/>
</dbReference>
<reference evidence="3 5" key="1">
    <citation type="submission" date="2015-01" db="EMBL/GenBank/DDBJ databases">
        <title>Genome sequences of high lactate-tolerant strain Salinicoccus roseus W12 with industrial interest.</title>
        <authorList>
            <person name="Wang H."/>
            <person name="Yu B."/>
        </authorList>
    </citation>
    <scope>NUCLEOTIDE SEQUENCE [LARGE SCALE GENOMIC DNA]</scope>
    <source>
        <strain evidence="3 5">W12</strain>
    </source>
</reference>
<dbReference type="STRING" id="45670.SN16_10345"/>
<evidence type="ECO:0000259" key="2">
    <source>
        <dbReference type="PROSITE" id="PS50943"/>
    </source>
</evidence>
<name>A0A0C2HE47_9STAP</name>
<dbReference type="Pfam" id="PF01381">
    <property type="entry name" value="HTH_3"/>
    <property type="match status" value="1"/>
</dbReference>
<dbReference type="AlphaFoldDB" id="A0A0C2HE47"/>
<proteinExistence type="predicted"/>
<dbReference type="EMBL" id="JABEVU030000001">
    <property type="protein sequence ID" value="MDB0581196.1"/>
    <property type="molecule type" value="Genomic_DNA"/>
</dbReference>
<dbReference type="OrthoDB" id="9808239at2"/>
<dbReference type="Proteomes" id="UP000031546">
    <property type="component" value="Unassembled WGS sequence"/>
</dbReference>
<evidence type="ECO:0000313" key="5">
    <source>
        <dbReference type="Proteomes" id="UP000031546"/>
    </source>
</evidence>